<proteinExistence type="predicted"/>
<organism evidence="1">
    <name type="scientific">Lepeophtheirus salmonis</name>
    <name type="common">Salmon louse</name>
    <name type="synonym">Caligus salmonis</name>
    <dbReference type="NCBI Taxonomy" id="72036"/>
    <lineage>
        <taxon>Eukaryota</taxon>
        <taxon>Metazoa</taxon>
        <taxon>Ecdysozoa</taxon>
        <taxon>Arthropoda</taxon>
        <taxon>Crustacea</taxon>
        <taxon>Multicrustacea</taxon>
        <taxon>Hexanauplia</taxon>
        <taxon>Copepoda</taxon>
        <taxon>Siphonostomatoida</taxon>
        <taxon>Caligidae</taxon>
        <taxon>Lepeophtheirus</taxon>
    </lineage>
</organism>
<evidence type="ECO:0000313" key="1">
    <source>
        <dbReference type="EMBL" id="CDW44988.1"/>
    </source>
</evidence>
<protein>
    <submittedName>
        <fullName evidence="1">Uncharacterized protein</fullName>
    </submittedName>
</protein>
<dbReference type="EMBL" id="HACA01027627">
    <property type="protein sequence ID" value="CDW44988.1"/>
    <property type="molecule type" value="Transcribed_RNA"/>
</dbReference>
<reference evidence="1" key="1">
    <citation type="submission" date="2014-05" db="EMBL/GenBank/DDBJ databases">
        <authorList>
            <person name="Chronopoulou M."/>
        </authorList>
    </citation>
    <scope>NUCLEOTIDE SEQUENCE</scope>
    <source>
        <tissue evidence="1">Whole organism</tissue>
    </source>
</reference>
<name>A0A0K2V372_LEPSM</name>
<dbReference type="AlphaFoldDB" id="A0A0K2V372"/>
<accession>A0A0K2V372</accession>
<sequence length="59" mass="6912">MLHYYINLLLFSPIWLLGKCLRTFFYNSSHGIFNNKSICLANDIWTNIHHEVFVSPIGV</sequence>